<comment type="caution">
    <text evidence="1">The sequence shown here is derived from an EMBL/GenBank/DDBJ whole genome shotgun (WGS) entry which is preliminary data.</text>
</comment>
<organism evidence="1 2">
    <name type="scientific">Aquabacter spiritensis</name>
    <dbReference type="NCBI Taxonomy" id="933073"/>
    <lineage>
        <taxon>Bacteria</taxon>
        <taxon>Pseudomonadati</taxon>
        <taxon>Pseudomonadota</taxon>
        <taxon>Alphaproteobacteria</taxon>
        <taxon>Hyphomicrobiales</taxon>
        <taxon>Xanthobacteraceae</taxon>
        <taxon>Aquabacter</taxon>
    </lineage>
</organism>
<sequence length="242" mass="26390">MSDGAPAERGARESGAAPHVARAVLFTWTDIDPAEEPGFNEWYNREHMRDRILGLPGFIRGRRYENTGSEGPKYLAFYEAWDTGVFQSAAYLAMVGDPDPSSRHYILRFRNVIRTIGRIAHATGEAEGACLAVLPLAPAPEAAEPLDRTLAEDVIPDLMRRPGIVAARTIWRDDSLAARSTGGHVRQGDRRLEAGLFVEATHMVPLRAAIAAVRARAPLAGLSTAPLEGPAFLQQLYRVAPV</sequence>
<dbReference type="AlphaFoldDB" id="A0A4R3M4D2"/>
<evidence type="ECO:0008006" key="3">
    <source>
        <dbReference type="Google" id="ProtNLM"/>
    </source>
</evidence>
<evidence type="ECO:0000313" key="2">
    <source>
        <dbReference type="Proteomes" id="UP000294664"/>
    </source>
</evidence>
<name>A0A4R3M4D2_9HYPH</name>
<dbReference type="EMBL" id="SMAI01000003">
    <property type="protein sequence ID" value="TCT06227.1"/>
    <property type="molecule type" value="Genomic_DNA"/>
</dbReference>
<accession>A0A4R3M4D2</accession>
<evidence type="ECO:0000313" key="1">
    <source>
        <dbReference type="EMBL" id="TCT06227.1"/>
    </source>
</evidence>
<gene>
    <name evidence="1" type="ORF">EDC64_103331</name>
</gene>
<protein>
    <recommendedName>
        <fullName evidence="3">NIPSNAP protein</fullName>
    </recommendedName>
</protein>
<dbReference type="OrthoDB" id="3034735at2"/>
<reference evidence="1 2" key="1">
    <citation type="submission" date="2019-03" db="EMBL/GenBank/DDBJ databases">
        <title>Genomic Encyclopedia of Type Strains, Phase IV (KMG-IV): sequencing the most valuable type-strain genomes for metagenomic binning, comparative biology and taxonomic classification.</title>
        <authorList>
            <person name="Goeker M."/>
        </authorList>
    </citation>
    <scope>NUCLEOTIDE SEQUENCE [LARGE SCALE GENOMIC DNA]</scope>
    <source>
        <strain evidence="1 2">DSM 9035</strain>
    </source>
</reference>
<keyword evidence="2" id="KW-1185">Reference proteome</keyword>
<proteinExistence type="predicted"/>
<dbReference type="Proteomes" id="UP000294664">
    <property type="component" value="Unassembled WGS sequence"/>
</dbReference>
<dbReference type="RefSeq" id="WP_132030736.1">
    <property type="nucleotide sequence ID" value="NZ_SMAI01000003.1"/>
</dbReference>